<comment type="caution">
    <text evidence="1">The sequence shown here is derived from an EMBL/GenBank/DDBJ whole genome shotgun (WGS) entry which is preliminary data.</text>
</comment>
<name>A0A3D9L703_MARFU</name>
<sequence>MPVGLKMKKGCSSENTDKQPFFGNSFASYYSTVIDKGSS</sequence>
<evidence type="ECO:0000313" key="1">
    <source>
        <dbReference type="EMBL" id="REE00113.1"/>
    </source>
</evidence>
<protein>
    <submittedName>
        <fullName evidence="1">Uncharacterized protein</fullName>
    </submittedName>
</protein>
<evidence type="ECO:0000313" key="2">
    <source>
        <dbReference type="Proteomes" id="UP000256779"/>
    </source>
</evidence>
<accession>A0A3D9L703</accession>
<dbReference type="Proteomes" id="UP000256779">
    <property type="component" value="Unassembled WGS sequence"/>
</dbReference>
<reference evidence="1 2" key="1">
    <citation type="submission" date="2018-07" db="EMBL/GenBank/DDBJ databases">
        <title>Genomic Encyclopedia of Type Strains, Phase IV (KMG-IV): sequencing the most valuable type-strain genomes for metagenomic binning, comparative biology and taxonomic classification.</title>
        <authorList>
            <person name="Goeker M."/>
        </authorList>
    </citation>
    <scope>NUCLEOTIDE SEQUENCE [LARGE SCALE GENOMIC DNA]</scope>
    <source>
        <strain evidence="1 2">DSM 4134</strain>
    </source>
</reference>
<organism evidence="1 2">
    <name type="scientific">Marinoscillum furvescens DSM 4134</name>
    <dbReference type="NCBI Taxonomy" id="1122208"/>
    <lineage>
        <taxon>Bacteria</taxon>
        <taxon>Pseudomonadati</taxon>
        <taxon>Bacteroidota</taxon>
        <taxon>Cytophagia</taxon>
        <taxon>Cytophagales</taxon>
        <taxon>Reichenbachiellaceae</taxon>
        <taxon>Marinoscillum</taxon>
    </lineage>
</organism>
<gene>
    <name evidence="1" type="ORF">C7460_10650</name>
</gene>
<proteinExistence type="predicted"/>
<keyword evidence="2" id="KW-1185">Reference proteome</keyword>
<dbReference type="AlphaFoldDB" id="A0A3D9L703"/>
<dbReference type="EMBL" id="QREG01000006">
    <property type="protein sequence ID" value="REE00113.1"/>
    <property type="molecule type" value="Genomic_DNA"/>
</dbReference>